<evidence type="ECO:0000313" key="4">
    <source>
        <dbReference type="Proteomes" id="UP000746612"/>
    </source>
</evidence>
<name>A0A4U9F4C5_GIBZA</name>
<feature type="region of interest" description="Disordered" evidence="1">
    <location>
        <begin position="1"/>
        <end position="27"/>
    </location>
</feature>
<evidence type="ECO:0000256" key="1">
    <source>
        <dbReference type="SAM" id="MobiDB-lite"/>
    </source>
</evidence>
<dbReference type="EMBL" id="CAAKMV010000044">
    <property type="protein sequence ID" value="VIO53097.1"/>
    <property type="molecule type" value="Genomic_DNA"/>
</dbReference>
<reference evidence="3" key="1">
    <citation type="submission" date="2019-04" db="EMBL/GenBank/DDBJ databases">
        <authorList>
            <person name="Melise S."/>
            <person name="Noan J."/>
            <person name="Okalmin O."/>
        </authorList>
    </citation>
    <scope>NUCLEOTIDE SEQUENCE</scope>
    <source>
        <strain evidence="3">FN9</strain>
    </source>
</reference>
<reference evidence="2" key="2">
    <citation type="submission" date="2021-03" db="EMBL/GenBank/DDBJ databases">
        <authorList>
            <person name="Alouane T."/>
            <person name="Langin T."/>
            <person name="Bonhomme L."/>
        </authorList>
    </citation>
    <scope>NUCLEOTIDE SEQUENCE</scope>
    <source>
        <strain evidence="2">MDC_Fg202</strain>
    </source>
</reference>
<evidence type="ECO:0000313" key="2">
    <source>
        <dbReference type="EMBL" id="CAG1988344.1"/>
    </source>
</evidence>
<dbReference type="Proteomes" id="UP000746612">
    <property type="component" value="Unassembled WGS sequence"/>
</dbReference>
<sequence>MSKRGGLEEEKGAAHAGKRRRAIEEKTAQEEIMNQARREPSFGLVLSCPVLSDLESPNLLTPTFWALSNRSRPGAAVQKRDSVS</sequence>
<evidence type="ECO:0000313" key="3">
    <source>
        <dbReference type="EMBL" id="VIO53097.1"/>
    </source>
</evidence>
<gene>
    <name evidence="3" type="ORF">FUG_LOCUS55396</name>
    <name evidence="2" type="ORF">MDCFG202_LOCUS305462</name>
</gene>
<feature type="compositionally biased region" description="Basic and acidic residues" evidence="1">
    <location>
        <begin position="1"/>
        <end position="13"/>
    </location>
</feature>
<dbReference type="EMBL" id="CAJPIJ010000144">
    <property type="protein sequence ID" value="CAG1988344.1"/>
    <property type="molecule type" value="Genomic_DNA"/>
</dbReference>
<protein>
    <submittedName>
        <fullName evidence="2">Uncharacterized protein</fullName>
    </submittedName>
</protein>
<organism evidence="2 4">
    <name type="scientific">Gibberella zeae</name>
    <name type="common">Wheat head blight fungus</name>
    <name type="synonym">Fusarium graminearum</name>
    <dbReference type="NCBI Taxonomy" id="5518"/>
    <lineage>
        <taxon>Eukaryota</taxon>
        <taxon>Fungi</taxon>
        <taxon>Dikarya</taxon>
        <taxon>Ascomycota</taxon>
        <taxon>Pezizomycotina</taxon>
        <taxon>Sordariomycetes</taxon>
        <taxon>Hypocreomycetidae</taxon>
        <taxon>Hypocreales</taxon>
        <taxon>Nectriaceae</taxon>
        <taxon>Fusarium</taxon>
    </lineage>
</organism>
<accession>A0A4U9F4C5</accession>
<dbReference type="AlphaFoldDB" id="A0A4U9F4C5"/>
<proteinExistence type="predicted"/>